<comment type="caution">
    <text evidence="1">The sequence shown here is derived from an EMBL/GenBank/DDBJ whole genome shotgun (WGS) entry which is preliminary data.</text>
</comment>
<dbReference type="Proteomes" id="UP001634394">
    <property type="component" value="Unassembled WGS sequence"/>
</dbReference>
<name>A0ABD3TH54_SINWO</name>
<evidence type="ECO:0000313" key="1">
    <source>
        <dbReference type="EMBL" id="KAL3836025.1"/>
    </source>
</evidence>
<accession>A0ABD3TH54</accession>
<protein>
    <submittedName>
        <fullName evidence="1">Uncharacterized protein</fullName>
    </submittedName>
</protein>
<sequence>MQNPTSGQNNVMLTKEELEMVWRLTSGGRMITDGGSPVVMQPDLTMMGSVTANVMTSTVLPTVMAANGPQSRGQYTYLHQQIVNFQHEQ</sequence>
<gene>
    <name evidence="1" type="ORF">ACJMK2_021478</name>
</gene>
<keyword evidence="2" id="KW-1185">Reference proteome</keyword>
<reference evidence="1 2" key="1">
    <citation type="submission" date="2024-11" db="EMBL/GenBank/DDBJ databases">
        <title>Chromosome-level genome assembly of the freshwater bivalve Anodonta woodiana.</title>
        <authorList>
            <person name="Chen X."/>
        </authorList>
    </citation>
    <scope>NUCLEOTIDE SEQUENCE [LARGE SCALE GENOMIC DNA]</scope>
    <source>
        <strain evidence="1">MN2024</strain>
        <tissue evidence="1">Gills</tissue>
    </source>
</reference>
<dbReference type="EMBL" id="JBJQND010000018">
    <property type="protein sequence ID" value="KAL3836025.1"/>
    <property type="molecule type" value="Genomic_DNA"/>
</dbReference>
<organism evidence="1 2">
    <name type="scientific">Sinanodonta woodiana</name>
    <name type="common">Chinese pond mussel</name>
    <name type="synonym">Anodonta woodiana</name>
    <dbReference type="NCBI Taxonomy" id="1069815"/>
    <lineage>
        <taxon>Eukaryota</taxon>
        <taxon>Metazoa</taxon>
        <taxon>Spiralia</taxon>
        <taxon>Lophotrochozoa</taxon>
        <taxon>Mollusca</taxon>
        <taxon>Bivalvia</taxon>
        <taxon>Autobranchia</taxon>
        <taxon>Heteroconchia</taxon>
        <taxon>Palaeoheterodonta</taxon>
        <taxon>Unionida</taxon>
        <taxon>Unionoidea</taxon>
        <taxon>Unionidae</taxon>
        <taxon>Unioninae</taxon>
        <taxon>Sinanodonta</taxon>
    </lineage>
</organism>
<dbReference type="AlphaFoldDB" id="A0ABD3TH54"/>
<evidence type="ECO:0000313" key="2">
    <source>
        <dbReference type="Proteomes" id="UP001634394"/>
    </source>
</evidence>
<proteinExistence type="predicted"/>